<comment type="caution">
    <text evidence="1">The sequence shown here is derived from an EMBL/GenBank/DDBJ whole genome shotgun (WGS) entry which is preliminary data.</text>
</comment>
<keyword evidence="2" id="KW-1185">Reference proteome</keyword>
<dbReference type="OrthoDB" id="6607069at2759"/>
<dbReference type="AlphaFoldDB" id="A0A6G0Z5D3"/>
<dbReference type="Proteomes" id="UP000478052">
    <property type="component" value="Unassembled WGS sequence"/>
</dbReference>
<name>A0A6G0Z5D3_APHCR</name>
<evidence type="ECO:0000313" key="2">
    <source>
        <dbReference type="Proteomes" id="UP000478052"/>
    </source>
</evidence>
<evidence type="ECO:0000313" key="1">
    <source>
        <dbReference type="EMBL" id="KAF0765749.1"/>
    </source>
</evidence>
<organism evidence="1 2">
    <name type="scientific">Aphis craccivora</name>
    <name type="common">Cowpea aphid</name>
    <dbReference type="NCBI Taxonomy" id="307492"/>
    <lineage>
        <taxon>Eukaryota</taxon>
        <taxon>Metazoa</taxon>
        <taxon>Ecdysozoa</taxon>
        <taxon>Arthropoda</taxon>
        <taxon>Hexapoda</taxon>
        <taxon>Insecta</taxon>
        <taxon>Pterygota</taxon>
        <taxon>Neoptera</taxon>
        <taxon>Paraneoptera</taxon>
        <taxon>Hemiptera</taxon>
        <taxon>Sternorrhyncha</taxon>
        <taxon>Aphidomorpha</taxon>
        <taxon>Aphidoidea</taxon>
        <taxon>Aphididae</taxon>
        <taxon>Aphidini</taxon>
        <taxon>Aphis</taxon>
        <taxon>Aphis</taxon>
    </lineage>
</organism>
<dbReference type="EMBL" id="VUJU01001335">
    <property type="protein sequence ID" value="KAF0765749.1"/>
    <property type="molecule type" value="Genomic_DNA"/>
</dbReference>
<evidence type="ECO:0008006" key="3">
    <source>
        <dbReference type="Google" id="ProtNLM"/>
    </source>
</evidence>
<proteinExistence type="predicted"/>
<reference evidence="1 2" key="1">
    <citation type="submission" date="2019-08" db="EMBL/GenBank/DDBJ databases">
        <title>Whole genome of Aphis craccivora.</title>
        <authorList>
            <person name="Voronova N.V."/>
            <person name="Shulinski R.S."/>
            <person name="Bandarenka Y.V."/>
            <person name="Zhorov D.G."/>
            <person name="Warner D."/>
        </authorList>
    </citation>
    <scope>NUCLEOTIDE SEQUENCE [LARGE SCALE GENOMIC DNA]</scope>
    <source>
        <strain evidence="1">180601</strain>
        <tissue evidence="1">Whole Body</tissue>
    </source>
</reference>
<protein>
    <recommendedName>
        <fullName evidence="3">FLYWCH-type domain-containing protein</fullName>
    </recommendedName>
</protein>
<feature type="non-terminal residue" evidence="1">
    <location>
        <position position="1"/>
    </location>
</feature>
<feature type="non-terminal residue" evidence="1">
    <location>
        <position position="216"/>
    </location>
</feature>
<accession>A0A6G0Z5D3</accession>
<gene>
    <name evidence="1" type="ORF">FWK35_00001806</name>
</gene>
<sequence length="216" mass="24731">NIGELLKWRCTKNDCTATIYSGPEKNIVLQSNGQHNHEGNSLNKIQRQVLRENCKRRAEESISMQPLKLIRHELIHNTELTSIVHNDLKTVRKAMYDRRRKTLPEIPMSREDIFLQLNSIKTQTHSKLLNSILIPTTISIDGGSILLNHISKLIRKKYETITNKLDYETFNAIPSTSTIDMTIKIKILLISNRYLFTISAELIEIILGGKKPCGTL</sequence>